<name>A0A7W7HKY6_9ACTN</name>
<gene>
    <name evidence="1" type="ORF">BJ964_006298</name>
</gene>
<dbReference type="Proteomes" id="UP000590511">
    <property type="component" value="Unassembled WGS sequence"/>
</dbReference>
<evidence type="ECO:0000313" key="1">
    <source>
        <dbReference type="EMBL" id="MBB4752137.1"/>
    </source>
</evidence>
<comment type="caution">
    <text evidence="1">The sequence shown here is derived from an EMBL/GenBank/DDBJ whole genome shotgun (WGS) entry which is preliminary data.</text>
</comment>
<dbReference type="EMBL" id="JACHNC010000001">
    <property type="protein sequence ID" value="MBB4752137.1"/>
    <property type="molecule type" value="Genomic_DNA"/>
</dbReference>
<sequence>MGEYEWWETGSKGWLQVTVRWDAAEWAITFYDPVRLSQEINLDLARQGYFAERIIVVPSLTREAVEAAVQAIAQHDGFADFS</sequence>
<dbReference type="AlphaFoldDB" id="A0A7W7HKY6"/>
<accession>A0A7W7HKY6</accession>
<proteinExistence type="predicted"/>
<reference evidence="1 2" key="1">
    <citation type="submission" date="2020-08" db="EMBL/GenBank/DDBJ databases">
        <title>Sequencing the genomes of 1000 actinobacteria strains.</title>
        <authorList>
            <person name="Klenk H.-P."/>
        </authorList>
    </citation>
    <scope>NUCLEOTIDE SEQUENCE [LARGE SCALE GENOMIC DNA]</scope>
    <source>
        <strain evidence="1 2">DSM 43150</strain>
    </source>
</reference>
<evidence type="ECO:0000313" key="2">
    <source>
        <dbReference type="Proteomes" id="UP000590511"/>
    </source>
</evidence>
<protein>
    <submittedName>
        <fullName evidence="1">Uncharacterized protein</fullName>
    </submittedName>
</protein>
<organism evidence="1 2">
    <name type="scientific">Actinoplanes lobatus</name>
    <dbReference type="NCBI Taxonomy" id="113568"/>
    <lineage>
        <taxon>Bacteria</taxon>
        <taxon>Bacillati</taxon>
        <taxon>Actinomycetota</taxon>
        <taxon>Actinomycetes</taxon>
        <taxon>Micromonosporales</taxon>
        <taxon>Micromonosporaceae</taxon>
        <taxon>Actinoplanes</taxon>
    </lineage>
</organism>